<evidence type="ECO:0000256" key="4">
    <source>
        <dbReference type="ARBA" id="ARBA00023004"/>
    </source>
</evidence>
<feature type="domain" description="4Fe4S-binding SPASM" evidence="7">
    <location>
        <begin position="10"/>
        <end position="74"/>
    </location>
</feature>
<keyword evidence="4" id="KW-0408">Iron</keyword>
<dbReference type="GO" id="GO:0046872">
    <property type="term" value="F:metal ion binding"/>
    <property type="evidence" value="ECO:0007669"/>
    <property type="project" value="UniProtKB-KW"/>
</dbReference>
<evidence type="ECO:0000256" key="5">
    <source>
        <dbReference type="ARBA" id="ARBA00023014"/>
    </source>
</evidence>
<dbReference type="PANTHER" id="PTHR11228">
    <property type="entry name" value="RADICAL SAM DOMAIN PROTEIN"/>
    <property type="match status" value="1"/>
</dbReference>
<dbReference type="GO" id="GO:0051536">
    <property type="term" value="F:iron-sulfur cluster binding"/>
    <property type="evidence" value="ECO:0007669"/>
    <property type="project" value="UniProtKB-KW"/>
</dbReference>
<dbReference type="Proteomes" id="UP000184171">
    <property type="component" value="Unassembled WGS sequence"/>
</dbReference>
<feature type="domain" description="Radical SAM core" evidence="6">
    <location>
        <begin position="120"/>
        <end position="271"/>
    </location>
</feature>
<dbReference type="InterPro" id="IPR023885">
    <property type="entry name" value="4Fe4S-binding_SPASM_dom"/>
</dbReference>
<comment type="cofactor">
    <cofactor evidence="1">
        <name>[4Fe-4S] cluster</name>
        <dbReference type="ChEBI" id="CHEBI:49883"/>
    </cofactor>
</comment>
<reference evidence="8 9" key="1">
    <citation type="submission" date="2016-11" db="EMBL/GenBank/DDBJ databases">
        <authorList>
            <person name="Jaros S."/>
            <person name="Januszkiewicz K."/>
            <person name="Wedrychowicz H."/>
        </authorList>
    </citation>
    <scope>NUCLEOTIDE SEQUENCE [LARGE SCALE GENOMIC DNA]</scope>
    <source>
        <strain evidence="8 9">DSM 5091</strain>
    </source>
</reference>
<dbReference type="AlphaFoldDB" id="A0A1M6JGM4"/>
<keyword evidence="2" id="KW-0949">S-adenosyl-L-methionine</keyword>
<dbReference type="InterPro" id="IPR007197">
    <property type="entry name" value="rSAM"/>
</dbReference>
<dbReference type="Gene3D" id="3.20.20.70">
    <property type="entry name" value="Aldolase class I"/>
    <property type="match status" value="2"/>
</dbReference>
<organism evidence="8 9">
    <name type="scientific">Malonomonas rubra DSM 5091</name>
    <dbReference type="NCBI Taxonomy" id="1122189"/>
    <lineage>
        <taxon>Bacteria</taxon>
        <taxon>Pseudomonadati</taxon>
        <taxon>Thermodesulfobacteriota</taxon>
        <taxon>Desulfuromonadia</taxon>
        <taxon>Desulfuromonadales</taxon>
        <taxon>Geopsychrobacteraceae</taxon>
        <taxon>Malonomonas</taxon>
    </lineage>
</organism>
<dbReference type="GO" id="GO:0003824">
    <property type="term" value="F:catalytic activity"/>
    <property type="evidence" value="ECO:0007669"/>
    <property type="project" value="InterPro"/>
</dbReference>
<dbReference type="PANTHER" id="PTHR11228:SF7">
    <property type="entry name" value="PQQA PEPTIDE CYCLASE"/>
    <property type="match status" value="1"/>
</dbReference>
<dbReference type="SFLD" id="SFLDS00029">
    <property type="entry name" value="Radical_SAM"/>
    <property type="match status" value="1"/>
</dbReference>
<dbReference type="Pfam" id="PF13186">
    <property type="entry name" value="SPASM"/>
    <property type="match status" value="1"/>
</dbReference>
<sequence>MTISEQQLVCTRPFEWFEIHPDGSVFLCCPAWLKRPIGNLLRQSIDDIWNGPVAQEIRKSVSNGSFHNCSAKRCPHLLNRTAPVKCIDEVADDELKVAIAAKKGKVSFLPRQLNLCFDHSCNLACPSCRNKIQQASGLELQRAQRISQILQQKLIPHAHHITLSGFGDPFASPTYYNLLRTFNQRDFPELQQVRLHTNGQLLTKQMWQSLPDLPPLVSEIEISLDAATEQSYRLNRPGGDFQRLLQNLDFLKTTGCRLTLSMVVQQNNRHEISLLGNLAEKLGATLYLSKLVNWGTFSRQEYQRRAVHLSNHPEHADFVIQLQQLDKSATRFGNLSPLLKP</sequence>
<keyword evidence="5" id="KW-0411">Iron-sulfur</keyword>
<dbReference type="RefSeq" id="WP_072909017.1">
    <property type="nucleotide sequence ID" value="NZ_FQZT01000008.1"/>
</dbReference>
<name>A0A1M6JGM4_MALRU</name>
<dbReference type="CDD" id="cd01335">
    <property type="entry name" value="Radical_SAM"/>
    <property type="match status" value="1"/>
</dbReference>
<dbReference type="STRING" id="1122189.SAMN02745165_02442"/>
<evidence type="ECO:0000256" key="3">
    <source>
        <dbReference type="ARBA" id="ARBA00022723"/>
    </source>
</evidence>
<dbReference type="SUPFAM" id="SSF102114">
    <property type="entry name" value="Radical SAM enzymes"/>
    <property type="match status" value="2"/>
</dbReference>
<dbReference type="OrthoDB" id="8666056at2"/>
<proteinExistence type="predicted"/>
<evidence type="ECO:0000256" key="1">
    <source>
        <dbReference type="ARBA" id="ARBA00001966"/>
    </source>
</evidence>
<dbReference type="SFLD" id="SFLDG01067">
    <property type="entry name" value="SPASM/twitch_domain_containing"/>
    <property type="match status" value="1"/>
</dbReference>
<dbReference type="InterPro" id="IPR050377">
    <property type="entry name" value="Radical_SAM_PqqE_MftC-like"/>
</dbReference>
<dbReference type="Pfam" id="PF04055">
    <property type="entry name" value="Radical_SAM"/>
    <property type="match status" value="1"/>
</dbReference>
<evidence type="ECO:0000313" key="8">
    <source>
        <dbReference type="EMBL" id="SHJ45859.1"/>
    </source>
</evidence>
<dbReference type="CDD" id="cd21109">
    <property type="entry name" value="SPASM"/>
    <property type="match status" value="1"/>
</dbReference>
<dbReference type="EMBL" id="FQZT01000008">
    <property type="protein sequence ID" value="SHJ45859.1"/>
    <property type="molecule type" value="Genomic_DNA"/>
</dbReference>
<keyword evidence="3" id="KW-0479">Metal-binding</keyword>
<keyword evidence="9" id="KW-1185">Reference proteome</keyword>
<dbReference type="InterPro" id="IPR058240">
    <property type="entry name" value="rSAM_sf"/>
</dbReference>
<gene>
    <name evidence="8" type="ORF">SAMN02745165_02442</name>
</gene>
<protein>
    <submittedName>
        <fullName evidence="8">4Fe-4S single cluster domain-containing protein</fullName>
    </submittedName>
</protein>
<evidence type="ECO:0000259" key="7">
    <source>
        <dbReference type="Pfam" id="PF13186"/>
    </source>
</evidence>
<evidence type="ECO:0000259" key="6">
    <source>
        <dbReference type="Pfam" id="PF04055"/>
    </source>
</evidence>
<accession>A0A1M6JGM4</accession>
<evidence type="ECO:0000256" key="2">
    <source>
        <dbReference type="ARBA" id="ARBA00022691"/>
    </source>
</evidence>
<dbReference type="InterPro" id="IPR013785">
    <property type="entry name" value="Aldolase_TIM"/>
</dbReference>
<evidence type="ECO:0000313" key="9">
    <source>
        <dbReference type="Proteomes" id="UP000184171"/>
    </source>
</evidence>